<sequence length="121" mass="12831">MAILCDTLRPPNPEAAVHKGNWLCALPETGLVGEPSRYCPCQPIADLGHSLTSSLAGALVCEIHVCGTTAAFLLMGMSMLVAADITSVAEFVALRSTAHEVPFVPLEEAFHDRPEVVPHTP</sequence>
<gene>
    <name evidence="1" type="ORF">M404DRAFT_22278</name>
</gene>
<dbReference type="Proteomes" id="UP000054217">
    <property type="component" value="Unassembled WGS sequence"/>
</dbReference>
<name>A0A0C3PLA9_PISTI</name>
<organism evidence="1 2">
    <name type="scientific">Pisolithus tinctorius Marx 270</name>
    <dbReference type="NCBI Taxonomy" id="870435"/>
    <lineage>
        <taxon>Eukaryota</taxon>
        <taxon>Fungi</taxon>
        <taxon>Dikarya</taxon>
        <taxon>Basidiomycota</taxon>
        <taxon>Agaricomycotina</taxon>
        <taxon>Agaricomycetes</taxon>
        <taxon>Agaricomycetidae</taxon>
        <taxon>Boletales</taxon>
        <taxon>Sclerodermatineae</taxon>
        <taxon>Pisolithaceae</taxon>
        <taxon>Pisolithus</taxon>
    </lineage>
</organism>
<evidence type="ECO:0000313" key="2">
    <source>
        <dbReference type="Proteomes" id="UP000054217"/>
    </source>
</evidence>
<evidence type="ECO:0000313" key="1">
    <source>
        <dbReference type="EMBL" id="KIO09069.1"/>
    </source>
</evidence>
<reference evidence="2" key="2">
    <citation type="submission" date="2015-01" db="EMBL/GenBank/DDBJ databases">
        <title>Evolutionary Origins and Diversification of the Mycorrhizal Mutualists.</title>
        <authorList>
            <consortium name="DOE Joint Genome Institute"/>
            <consortium name="Mycorrhizal Genomics Consortium"/>
            <person name="Kohler A."/>
            <person name="Kuo A."/>
            <person name="Nagy L.G."/>
            <person name="Floudas D."/>
            <person name="Copeland A."/>
            <person name="Barry K.W."/>
            <person name="Cichocki N."/>
            <person name="Veneault-Fourrey C."/>
            <person name="LaButti K."/>
            <person name="Lindquist E.A."/>
            <person name="Lipzen A."/>
            <person name="Lundell T."/>
            <person name="Morin E."/>
            <person name="Murat C."/>
            <person name="Riley R."/>
            <person name="Ohm R."/>
            <person name="Sun H."/>
            <person name="Tunlid A."/>
            <person name="Henrissat B."/>
            <person name="Grigoriev I.V."/>
            <person name="Hibbett D.S."/>
            <person name="Martin F."/>
        </authorList>
    </citation>
    <scope>NUCLEOTIDE SEQUENCE [LARGE SCALE GENOMIC DNA]</scope>
    <source>
        <strain evidence="2">Marx 270</strain>
    </source>
</reference>
<dbReference type="AlphaFoldDB" id="A0A0C3PLA9"/>
<dbReference type="InParanoid" id="A0A0C3PLA9"/>
<dbReference type="EMBL" id="KN831955">
    <property type="protein sequence ID" value="KIO09069.1"/>
    <property type="molecule type" value="Genomic_DNA"/>
</dbReference>
<dbReference type="HOGENOM" id="CLU_2038977_0_0_1"/>
<reference evidence="1 2" key="1">
    <citation type="submission" date="2014-04" db="EMBL/GenBank/DDBJ databases">
        <authorList>
            <consortium name="DOE Joint Genome Institute"/>
            <person name="Kuo A."/>
            <person name="Kohler A."/>
            <person name="Costa M.D."/>
            <person name="Nagy L.G."/>
            <person name="Floudas D."/>
            <person name="Copeland A."/>
            <person name="Barry K.W."/>
            <person name="Cichocki N."/>
            <person name="Veneault-Fourrey C."/>
            <person name="LaButti K."/>
            <person name="Lindquist E.A."/>
            <person name="Lipzen A."/>
            <person name="Lundell T."/>
            <person name="Morin E."/>
            <person name="Murat C."/>
            <person name="Sun H."/>
            <person name="Tunlid A."/>
            <person name="Henrissat B."/>
            <person name="Grigoriev I.V."/>
            <person name="Hibbett D.S."/>
            <person name="Martin F."/>
            <person name="Nordberg H.P."/>
            <person name="Cantor M.N."/>
            <person name="Hua S.X."/>
        </authorList>
    </citation>
    <scope>NUCLEOTIDE SEQUENCE [LARGE SCALE GENOMIC DNA]</scope>
    <source>
        <strain evidence="1 2">Marx 270</strain>
    </source>
</reference>
<proteinExistence type="predicted"/>
<protein>
    <submittedName>
        <fullName evidence="1">Uncharacterized protein</fullName>
    </submittedName>
</protein>
<accession>A0A0C3PLA9</accession>
<keyword evidence="2" id="KW-1185">Reference proteome</keyword>